<dbReference type="AlphaFoldDB" id="L8JMM2"/>
<accession>L8JMM2</accession>
<dbReference type="Gene3D" id="3.40.630.40">
    <property type="entry name" value="Zn-dependent exopeptidases"/>
    <property type="match status" value="1"/>
</dbReference>
<evidence type="ECO:0000313" key="2">
    <source>
        <dbReference type="Proteomes" id="UP000011135"/>
    </source>
</evidence>
<gene>
    <name evidence="1" type="ORF">C900_03856</name>
</gene>
<evidence type="ECO:0000313" key="1">
    <source>
        <dbReference type="EMBL" id="ELR70171.1"/>
    </source>
</evidence>
<dbReference type="eggNOG" id="COG3931">
    <property type="taxonomic scope" value="Bacteria"/>
</dbReference>
<dbReference type="PATRIC" id="fig|1237149.3.peg.3618"/>
<dbReference type="Proteomes" id="UP000011135">
    <property type="component" value="Unassembled WGS sequence"/>
</dbReference>
<evidence type="ECO:0008006" key="3">
    <source>
        <dbReference type="Google" id="ProtNLM"/>
    </source>
</evidence>
<dbReference type="STRING" id="1237149.C900_03856"/>
<keyword evidence="2" id="KW-1185">Reference proteome</keyword>
<dbReference type="SUPFAM" id="SSF53187">
    <property type="entry name" value="Zn-dependent exopeptidases"/>
    <property type="match status" value="1"/>
</dbReference>
<dbReference type="Pfam" id="PF05013">
    <property type="entry name" value="FGase"/>
    <property type="match status" value="1"/>
</dbReference>
<organism evidence="1 2">
    <name type="scientific">Fulvivirga imtechensis AK7</name>
    <dbReference type="NCBI Taxonomy" id="1237149"/>
    <lineage>
        <taxon>Bacteria</taxon>
        <taxon>Pseudomonadati</taxon>
        <taxon>Bacteroidota</taxon>
        <taxon>Cytophagia</taxon>
        <taxon>Cytophagales</taxon>
        <taxon>Fulvivirgaceae</taxon>
        <taxon>Fulvivirga</taxon>
    </lineage>
</organism>
<sequence length="209" mass="24453">MFAGADTILMSHRGWDPGALNLAKYLARQLEAPLFIQKASRLLIEMNRSLYNKELFSEFTTNIEQRLKDHLLEKYYYPYRTEVEQKIAEYINQGSPVLHLSVHTFTPVLNGIIRTVDIGLLYDDARLAEKRFCEEWKLRLNAELTESVIMLNCPYNGADDGFTTYLRTKFQENDYLGIELEINQKHNDTPEMKQIKEALVYSLSPFIYR</sequence>
<name>L8JMM2_9BACT</name>
<proteinExistence type="predicted"/>
<dbReference type="InterPro" id="IPR007709">
    <property type="entry name" value="N-FG_amidohydro"/>
</dbReference>
<reference evidence="1 2" key="1">
    <citation type="submission" date="2012-12" db="EMBL/GenBank/DDBJ databases">
        <title>Genome assembly of Fulvivirga imtechensis AK7.</title>
        <authorList>
            <person name="Nupur N."/>
            <person name="Khatri I."/>
            <person name="Kumar R."/>
            <person name="Subramanian S."/>
            <person name="Pinnaka A."/>
        </authorList>
    </citation>
    <scope>NUCLEOTIDE SEQUENCE [LARGE SCALE GENOMIC DNA]</scope>
    <source>
        <strain evidence="1 2">AK7</strain>
    </source>
</reference>
<protein>
    <recommendedName>
        <fullName evidence="3">N-formylglutamate amidohydrolase</fullName>
    </recommendedName>
</protein>
<dbReference type="EMBL" id="AMZN01000055">
    <property type="protein sequence ID" value="ELR70171.1"/>
    <property type="molecule type" value="Genomic_DNA"/>
</dbReference>
<comment type="caution">
    <text evidence="1">The sequence shown here is derived from an EMBL/GenBank/DDBJ whole genome shotgun (WGS) entry which is preliminary data.</text>
</comment>